<evidence type="ECO:0000256" key="4">
    <source>
        <dbReference type="ARBA" id="ARBA00023125"/>
    </source>
</evidence>
<evidence type="ECO:0000256" key="3">
    <source>
        <dbReference type="ARBA" id="ARBA00023082"/>
    </source>
</evidence>
<dbReference type="Pfam" id="PF04542">
    <property type="entry name" value="Sigma70_r2"/>
    <property type="match status" value="1"/>
</dbReference>
<evidence type="ECO:0008006" key="10">
    <source>
        <dbReference type="Google" id="ProtNLM"/>
    </source>
</evidence>
<evidence type="ECO:0000256" key="5">
    <source>
        <dbReference type="ARBA" id="ARBA00023163"/>
    </source>
</evidence>
<feature type="domain" description="RNA polymerase sigma factor 70 region 4 type 2" evidence="7">
    <location>
        <begin position="143"/>
        <end position="187"/>
    </location>
</feature>
<keyword evidence="2" id="KW-0805">Transcription regulation</keyword>
<reference evidence="8" key="1">
    <citation type="submission" date="2020-10" db="EMBL/GenBank/DDBJ databases">
        <title>Taxonomic study of unclassified bacteria belonging to the class Ktedonobacteria.</title>
        <authorList>
            <person name="Yabe S."/>
            <person name="Wang C.M."/>
            <person name="Zheng Y."/>
            <person name="Sakai Y."/>
            <person name="Cavaletti L."/>
            <person name="Monciardini P."/>
            <person name="Donadio S."/>
        </authorList>
    </citation>
    <scope>NUCLEOTIDE SEQUENCE</scope>
    <source>
        <strain evidence="8">SOSP1-1</strain>
    </source>
</reference>
<evidence type="ECO:0000256" key="2">
    <source>
        <dbReference type="ARBA" id="ARBA00023015"/>
    </source>
</evidence>
<dbReference type="SUPFAM" id="SSF88946">
    <property type="entry name" value="Sigma2 domain of RNA polymerase sigma factors"/>
    <property type="match status" value="1"/>
</dbReference>
<dbReference type="GO" id="GO:0003677">
    <property type="term" value="F:DNA binding"/>
    <property type="evidence" value="ECO:0007669"/>
    <property type="project" value="UniProtKB-KW"/>
</dbReference>
<dbReference type="Gene3D" id="1.10.10.10">
    <property type="entry name" value="Winged helix-like DNA-binding domain superfamily/Winged helix DNA-binding domain"/>
    <property type="match status" value="1"/>
</dbReference>
<dbReference type="RefSeq" id="WP_220191635.1">
    <property type="nucleotide sequence ID" value="NZ_BNJF01000001.1"/>
</dbReference>
<dbReference type="SUPFAM" id="SSF88659">
    <property type="entry name" value="Sigma3 and sigma4 domains of RNA polymerase sigma factors"/>
    <property type="match status" value="1"/>
</dbReference>
<organism evidence="8 9">
    <name type="scientific">Ktedonospora formicarum</name>
    <dbReference type="NCBI Taxonomy" id="2778364"/>
    <lineage>
        <taxon>Bacteria</taxon>
        <taxon>Bacillati</taxon>
        <taxon>Chloroflexota</taxon>
        <taxon>Ktedonobacteria</taxon>
        <taxon>Ktedonobacterales</taxon>
        <taxon>Ktedonobacteraceae</taxon>
        <taxon>Ktedonospora</taxon>
    </lineage>
</organism>
<name>A0A8J3MPR7_9CHLR</name>
<dbReference type="Proteomes" id="UP000612362">
    <property type="component" value="Unassembled WGS sequence"/>
</dbReference>
<protein>
    <recommendedName>
        <fullName evidence="10">Sigma-70 family RNA polymerase sigma factor</fullName>
    </recommendedName>
</protein>
<dbReference type="PANTHER" id="PTHR43133">
    <property type="entry name" value="RNA POLYMERASE ECF-TYPE SIGMA FACTO"/>
    <property type="match status" value="1"/>
</dbReference>
<dbReference type="InterPro" id="IPR014284">
    <property type="entry name" value="RNA_pol_sigma-70_dom"/>
</dbReference>
<dbReference type="NCBIfam" id="TIGR02937">
    <property type="entry name" value="sigma70-ECF"/>
    <property type="match status" value="1"/>
</dbReference>
<dbReference type="EMBL" id="BNJF01000001">
    <property type="protein sequence ID" value="GHO42041.1"/>
    <property type="molecule type" value="Genomic_DNA"/>
</dbReference>
<dbReference type="AlphaFoldDB" id="A0A8J3MPR7"/>
<comment type="caution">
    <text evidence="8">The sequence shown here is derived from an EMBL/GenBank/DDBJ whole genome shotgun (WGS) entry which is preliminary data.</text>
</comment>
<comment type="similarity">
    <text evidence="1">Belongs to the sigma-70 factor family. ECF subfamily.</text>
</comment>
<dbReference type="Pfam" id="PF08281">
    <property type="entry name" value="Sigma70_r4_2"/>
    <property type="match status" value="1"/>
</dbReference>
<evidence type="ECO:0000256" key="1">
    <source>
        <dbReference type="ARBA" id="ARBA00010641"/>
    </source>
</evidence>
<dbReference type="PANTHER" id="PTHR43133:SF8">
    <property type="entry name" value="RNA POLYMERASE SIGMA FACTOR HI_1459-RELATED"/>
    <property type="match status" value="1"/>
</dbReference>
<evidence type="ECO:0000313" key="8">
    <source>
        <dbReference type="EMBL" id="GHO42041.1"/>
    </source>
</evidence>
<dbReference type="InterPro" id="IPR013324">
    <property type="entry name" value="RNA_pol_sigma_r3/r4-like"/>
</dbReference>
<evidence type="ECO:0000259" key="6">
    <source>
        <dbReference type="Pfam" id="PF04542"/>
    </source>
</evidence>
<keyword evidence="3" id="KW-0731">Sigma factor</keyword>
<dbReference type="InterPro" id="IPR013325">
    <property type="entry name" value="RNA_pol_sigma_r2"/>
</dbReference>
<accession>A0A8J3MPR7</accession>
<dbReference type="InterPro" id="IPR036388">
    <property type="entry name" value="WH-like_DNA-bd_sf"/>
</dbReference>
<evidence type="ECO:0000313" key="9">
    <source>
        <dbReference type="Proteomes" id="UP000612362"/>
    </source>
</evidence>
<dbReference type="InterPro" id="IPR013249">
    <property type="entry name" value="RNA_pol_sigma70_r4_t2"/>
</dbReference>
<keyword evidence="5" id="KW-0804">Transcription</keyword>
<evidence type="ECO:0000259" key="7">
    <source>
        <dbReference type="Pfam" id="PF08281"/>
    </source>
</evidence>
<dbReference type="GO" id="GO:0016987">
    <property type="term" value="F:sigma factor activity"/>
    <property type="evidence" value="ECO:0007669"/>
    <property type="project" value="UniProtKB-KW"/>
</dbReference>
<sequence>MEITHAAPVFHTKATEWGNEPVEAEAACIEAAKSNPAAFEPLYNRYRERIYHYLHTRVNNDEDAADLTQQVFLMAIDALPRYKQRGIPFIAWLFRIAHHTAVNAARRYKSSVSWDALPEIFHPVSPQSPEDLALKQETLAHLKSLIASLSPDKRELLALRFAAGLSAPQIAAIVGKKPETVKKQITRLITLLKEQNQHE</sequence>
<proteinExistence type="inferred from homology"/>
<keyword evidence="4" id="KW-0238">DNA-binding</keyword>
<dbReference type="InterPro" id="IPR007627">
    <property type="entry name" value="RNA_pol_sigma70_r2"/>
</dbReference>
<dbReference type="GO" id="GO:0006352">
    <property type="term" value="P:DNA-templated transcription initiation"/>
    <property type="evidence" value="ECO:0007669"/>
    <property type="project" value="InterPro"/>
</dbReference>
<gene>
    <name evidence="8" type="ORF">KSX_02040</name>
</gene>
<dbReference type="InterPro" id="IPR039425">
    <property type="entry name" value="RNA_pol_sigma-70-like"/>
</dbReference>
<dbReference type="Gene3D" id="1.10.1740.10">
    <property type="match status" value="1"/>
</dbReference>
<feature type="domain" description="RNA polymerase sigma-70 region 2" evidence="6">
    <location>
        <begin position="42"/>
        <end position="109"/>
    </location>
</feature>
<keyword evidence="9" id="KW-1185">Reference proteome</keyword>